<accession>A0A8T2RRD9</accession>
<dbReference type="InterPro" id="IPR057188">
    <property type="entry name" value="DUF7866"/>
</dbReference>
<dbReference type="AlphaFoldDB" id="A0A8T2RRD9"/>
<dbReference type="Pfam" id="PF25268">
    <property type="entry name" value="DUF7866"/>
    <property type="match status" value="1"/>
</dbReference>
<evidence type="ECO:0000313" key="4">
    <source>
        <dbReference type="Proteomes" id="UP000825935"/>
    </source>
</evidence>
<comment type="caution">
    <text evidence="3">The sequence shown here is derived from an EMBL/GenBank/DDBJ whole genome shotgun (WGS) entry which is preliminary data.</text>
</comment>
<evidence type="ECO:0000256" key="1">
    <source>
        <dbReference type="SAM" id="SignalP"/>
    </source>
</evidence>
<gene>
    <name evidence="3" type="ORF">KP509_25G068600</name>
</gene>
<feature type="signal peptide" evidence="1">
    <location>
        <begin position="1"/>
        <end position="17"/>
    </location>
</feature>
<proteinExistence type="predicted"/>
<feature type="chain" id="PRO_5035919375" description="DUF7866 domain-containing protein" evidence="1">
    <location>
        <begin position="18"/>
        <end position="174"/>
    </location>
</feature>
<dbReference type="PANTHER" id="PTHR33786">
    <property type="entry name" value="UBIQUITIN CARBOXYL-TERMINAL HYDROLASE"/>
    <property type="match status" value="1"/>
</dbReference>
<dbReference type="PANTHER" id="PTHR33786:SF2">
    <property type="entry name" value="UBIQUITIN CARBOXYL-TERMINAL HYDROLASE"/>
    <property type="match status" value="1"/>
</dbReference>
<keyword evidence="1" id="KW-0732">Signal</keyword>
<keyword evidence="4" id="KW-1185">Reference proteome</keyword>
<name>A0A8T2RRD9_CERRI</name>
<reference evidence="3" key="1">
    <citation type="submission" date="2021-08" db="EMBL/GenBank/DDBJ databases">
        <title>WGS assembly of Ceratopteris richardii.</title>
        <authorList>
            <person name="Marchant D.B."/>
            <person name="Chen G."/>
            <person name="Jenkins J."/>
            <person name="Shu S."/>
            <person name="Leebens-Mack J."/>
            <person name="Grimwood J."/>
            <person name="Schmutz J."/>
            <person name="Soltis P."/>
            <person name="Soltis D."/>
            <person name="Chen Z.-H."/>
        </authorList>
    </citation>
    <scope>NUCLEOTIDE SEQUENCE</scope>
    <source>
        <strain evidence="3">Whitten #5841</strain>
        <tissue evidence="3">Leaf</tissue>
    </source>
</reference>
<feature type="domain" description="DUF7866" evidence="2">
    <location>
        <begin position="124"/>
        <end position="174"/>
    </location>
</feature>
<organism evidence="3 4">
    <name type="scientific">Ceratopteris richardii</name>
    <name type="common">Triangle waterfern</name>
    <dbReference type="NCBI Taxonomy" id="49495"/>
    <lineage>
        <taxon>Eukaryota</taxon>
        <taxon>Viridiplantae</taxon>
        <taxon>Streptophyta</taxon>
        <taxon>Embryophyta</taxon>
        <taxon>Tracheophyta</taxon>
        <taxon>Polypodiopsida</taxon>
        <taxon>Polypodiidae</taxon>
        <taxon>Polypodiales</taxon>
        <taxon>Pteridineae</taxon>
        <taxon>Pteridaceae</taxon>
        <taxon>Parkerioideae</taxon>
        <taxon>Ceratopteris</taxon>
    </lineage>
</organism>
<sequence length="174" mass="19682">MTRLLLVLLMLWVRSSCDFFRCCGVVLVAASSVDNHPLGAHNRQSHHHPHNPRQREHHDFIFLEETYTGQVTKRIKLKNGTIIELHPPIGSHVKVDDLGSANYMSRKERKSSPWRGEKIFGRHGFHICARCRCCNSSGVLCLKLPCCFSITCNAANQPFGQCSLIPFSCNCFTC</sequence>
<protein>
    <recommendedName>
        <fullName evidence="2">DUF7866 domain-containing protein</fullName>
    </recommendedName>
</protein>
<evidence type="ECO:0000313" key="3">
    <source>
        <dbReference type="EMBL" id="KAH7298992.1"/>
    </source>
</evidence>
<dbReference type="Proteomes" id="UP000825935">
    <property type="component" value="Chromosome 25"/>
</dbReference>
<dbReference type="EMBL" id="CM035430">
    <property type="protein sequence ID" value="KAH7298992.1"/>
    <property type="molecule type" value="Genomic_DNA"/>
</dbReference>
<evidence type="ECO:0000259" key="2">
    <source>
        <dbReference type="Pfam" id="PF25268"/>
    </source>
</evidence>